<dbReference type="PRINTS" id="PR00080">
    <property type="entry name" value="SDRFAMILY"/>
</dbReference>
<dbReference type="GeneID" id="74941564"/>
<dbReference type="KEGG" id="ssai:N0B31_04040"/>
<reference evidence="4" key="1">
    <citation type="submission" date="2022-09" db="EMBL/GenBank/DDBJ databases">
        <title>Diverse halophilic archaea isolated from saline environments.</title>
        <authorList>
            <person name="Cui H.-L."/>
        </authorList>
    </citation>
    <scope>NUCLEOTIDE SEQUENCE</scope>
    <source>
        <strain evidence="4">ZS-35-S2</strain>
    </source>
</reference>
<dbReference type="InterPro" id="IPR036291">
    <property type="entry name" value="NAD(P)-bd_dom_sf"/>
</dbReference>
<dbReference type="Proteomes" id="UP001057580">
    <property type="component" value="Chromosome"/>
</dbReference>
<dbReference type="SUPFAM" id="SSF51735">
    <property type="entry name" value="NAD(P)-binding Rossmann-fold domains"/>
    <property type="match status" value="1"/>
</dbReference>
<organism evidence="4 5">
    <name type="scientific">Salinirubellus salinus</name>
    <dbReference type="NCBI Taxonomy" id="1364945"/>
    <lineage>
        <taxon>Archaea</taxon>
        <taxon>Methanobacteriati</taxon>
        <taxon>Methanobacteriota</taxon>
        <taxon>Stenosarchaea group</taxon>
        <taxon>Halobacteria</taxon>
        <taxon>Halobacteriales</taxon>
        <taxon>Natronomonadaceae</taxon>
        <taxon>Salinirubellus</taxon>
    </lineage>
</organism>
<dbReference type="InterPro" id="IPR002347">
    <property type="entry name" value="SDR_fam"/>
</dbReference>
<dbReference type="Gene3D" id="3.40.50.720">
    <property type="entry name" value="NAD(P)-binding Rossmann-like Domain"/>
    <property type="match status" value="1"/>
</dbReference>
<proteinExistence type="inferred from homology"/>
<name>A0A9E7UC69_9EURY</name>
<dbReference type="AlphaFoldDB" id="A0A9E7UC69"/>
<comment type="similarity">
    <text evidence="1 3">Belongs to the short-chain dehydrogenases/reductases (SDR) family.</text>
</comment>
<sequence>MDKTVAITGASRGLGAAVARAFGAEGAHLVLSARDTDALDMVAADVLEAGGSVSTVRADVRDEFDVERFCEEAARESDGGIDVLVANAGVYHGDVGQTRLADESYSAFDDHLRTNVRGVYATIREAVPHLAPEARVLVPSGQIAREAKSGLGSYAVSKAGAEALVRQFAAELEQAVGVVDPGQVSTDLTGNGPGRAPADVAGMFVWAATAADAEELDGGVLDLRAWKSATR</sequence>
<evidence type="ECO:0000313" key="4">
    <source>
        <dbReference type="EMBL" id="UWM55459.1"/>
    </source>
</evidence>
<accession>A0A9E7UC69</accession>
<dbReference type="Pfam" id="PF00106">
    <property type="entry name" value="adh_short"/>
    <property type="match status" value="1"/>
</dbReference>
<dbReference type="RefSeq" id="WP_260594559.1">
    <property type="nucleotide sequence ID" value="NZ_CP104003.1"/>
</dbReference>
<dbReference type="EMBL" id="CP104003">
    <property type="protein sequence ID" value="UWM55459.1"/>
    <property type="molecule type" value="Genomic_DNA"/>
</dbReference>
<dbReference type="PRINTS" id="PR00081">
    <property type="entry name" value="GDHRDH"/>
</dbReference>
<gene>
    <name evidence="4" type="ORF">N0B31_04040</name>
</gene>
<dbReference type="CDD" id="cd05233">
    <property type="entry name" value="SDR_c"/>
    <property type="match status" value="1"/>
</dbReference>
<evidence type="ECO:0000313" key="5">
    <source>
        <dbReference type="Proteomes" id="UP001057580"/>
    </source>
</evidence>
<keyword evidence="5" id="KW-1185">Reference proteome</keyword>
<dbReference type="PANTHER" id="PTHR43008">
    <property type="entry name" value="BENZIL REDUCTASE"/>
    <property type="match status" value="1"/>
</dbReference>
<evidence type="ECO:0000256" key="2">
    <source>
        <dbReference type="ARBA" id="ARBA00023002"/>
    </source>
</evidence>
<protein>
    <submittedName>
        <fullName evidence="4">SDR family oxidoreductase</fullName>
    </submittedName>
</protein>
<evidence type="ECO:0000256" key="1">
    <source>
        <dbReference type="ARBA" id="ARBA00006484"/>
    </source>
</evidence>
<evidence type="ECO:0000256" key="3">
    <source>
        <dbReference type="RuleBase" id="RU000363"/>
    </source>
</evidence>
<dbReference type="PANTHER" id="PTHR43008:SF4">
    <property type="entry name" value="CHAIN DEHYDROGENASE, PUTATIVE (AFU_ORTHOLOGUE AFUA_4G08710)-RELATED"/>
    <property type="match status" value="1"/>
</dbReference>
<keyword evidence="2" id="KW-0560">Oxidoreductase</keyword>
<dbReference type="GO" id="GO:0050664">
    <property type="term" value="F:oxidoreductase activity, acting on NAD(P)H, oxygen as acceptor"/>
    <property type="evidence" value="ECO:0007669"/>
    <property type="project" value="TreeGrafter"/>
</dbReference>